<dbReference type="InterPro" id="IPR011701">
    <property type="entry name" value="MFS"/>
</dbReference>
<accession>A0ABZ2CHF4</accession>
<keyword evidence="2" id="KW-0813">Transport</keyword>
<keyword evidence="5 6" id="KW-0472">Membrane</keyword>
<feature type="transmembrane region" description="Helical" evidence="6">
    <location>
        <begin position="20"/>
        <end position="43"/>
    </location>
</feature>
<feature type="transmembrane region" description="Helical" evidence="6">
    <location>
        <begin position="286"/>
        <end position="306"/>
    </location>
</feature>
<reference evidence="8 9" key="1">
    <citation type="submission" date="2023-10" db="EMBL/GenBank/DDBJ databases">
        <title>Niallia locisalis sp.nov. isolated from a salt pond sample.</title>
        <authorList>
            <person name="Li X.-J."/>
            <person name="Dong L."/>
        </authorList>
    </citation>
    <scope>NUCLEOTIDE SEQUENCE [LARGE SCALE GENOMIC DNA]</scope>
    <source>
        <strain evidence="8 9">DSM 29761</strain>
    </source>
</reference>
<dbReference type="Pfam" id="PF07690">
    <property type="entry name" value="MFS_1"/>
    <property type="match status" value="1"/>
</dbReference>
<dbReference type="InterPro" id="IPR020846">
    <property type="entry name" value="MFS_dom"/>
</dbReference>
<evidence type="ECO:0000313" key="9">
    <source>
        <dbReference type="Proteomes" id="UP001357223"/>
    </source>
</evidence>
<feature type="transmembrane region" description="Helical" evidence="6">
    <location>
        <begin position="49"/>
        <end position="70"/>
    </location>
</feature>
<keyword evidence="9" id="KW-1185">Reference proteome</keyword>
<evidence type="ECO:0000256" key="5">
    <source>
        <dbReference type="ARBA" id="ARBA00023136"/>
    </source>
</evidence>
<evidence type="ECO:0000256" key="6">
    <source>
        <dbReference type="SAM" id="Phobius"/>
    </source>
</evidence>
<keyword evidence="4 6" id="KW-1133">Transmembrane helix</keyword>
<dbReference type="InterPro" id="IPR036259">
    <property type="entry name" value="MFS_trans_sf"/>
</dbReference>
<feature type="transmembrane region" description="Helical" evidence="6">
    <location>
        <begin position="178"/>
        <end position="200"/>
    </location>
</feature>
<evidence type="ECO:0000256" key="4">
    <source>
        <dbReference type="ARBA" id="ARBA00022989"/>
    </source>
</evidence>
<dbReference type="CDD" id="cd17319">
    <property type="entry name" value="MFS_ExuT_GudP_like"/>
    <property type="match status" value="1"/>
</dbReference>
<gene>
    <name evidence="8" type="ORF">R4Z09_01375</name>
</gene>
<dbReference type="SUPFAM" id="SSF103473">
    <property type="entry name" value="MFS general substrate transporter"/>
    <property type="match status" value="1"/>
</dbReference>
<dbReference type="EMBL" id="CP137640">
    <property type="protein sequence ID" value="WVX81726.1"/>
    <property type="molecule type" value="Genomic_DNA"/>
</dbReference>
<evidence type="ECO:0000256" key="2">
    <source>
        <dbReference type="ARBA" id="ARBA00022448"/>
    </source>
</evidence>
<feature type="transmembrane region" description="Helical" evidence="6">
    <location>
        <begin position="111"/>
        <end position="132"/>
    </location>
</feature>
<protein>
    <submittedName>
        <fullName evidence="8">MFS transporter</fullName>
    </submittedName>
</protein>
<dbReference type="PANTHER" id="PTHR43791:SF100">
    <property type="entry name" value="SUGAR TRANSPORTER"/>
    <property type="match status" value="1"/>
</dbReference>
<feature type="transmembrane region" description="Helical" evidence="6">
    <location>
        <begin position="144"/>
        <end position="166"/>
    </location>
</feature>
<evidence type="ECO:0000313" key="8">
    <source>
        <dbReference type="EMBL" id="WVX81726.1"/>
    </source>
</evidence>
<evidence type="ECO:0000256" key="3">
    <source>
        <dbReference type="ARBA" id="ARBA00022692"/>
    </source>
</evidence>
<feature type="transmembrane region" description="Helical" evidence="6">
    <location>
        <begin position="374"/>
        <end position="396"/>
    </location>
</feature>
<proteinExistence type="predicted"/>
<dbReference type="Gene3D" id="1.20.1250.20">
    <property type="entry name" value="MFS general substrate transporter like domains"/>
    <property type="match status" value="2"/>
</dbReference>
<feature type="transmembrane region" description="Helical" evidence="6">
    <location>
        <begin position="86"/>
        <end position="105"/>
    </location>
</feature>
<feature type="transmembrane region" description="Helical" evidence="6">
    <location>
        <begin position="318"/>
        <end position="336"/>
    </location>
</feature>
<organism evidence="8 9">
    <name type="scientific">Niallia oryzisoli</name>
    <dbReference type="NCBI Taxonomy" id="1737571"/>
    <lineage>
        <taxon>Bacteria</taxon>
        <taxon>Bacillati</taxon>
        <taxon>Bacillota</taxon>
        <taxon>Bacilli</taxon>
        <taxon>Bacillales</taxon>
        <taxon>Bacillaceae</taxon>
        <taxon>Niallia</taxon>
    </lineage>
</organism>
<dbReference type="PROSITE" id="PS50850">
    <property type="entry name" value="MFS"/>
    <property type="match status" value="1"/>
</dbReference>
<dbReference type="Proteomes" id="UP001357223">
    <property type="component" value="Chromosome"/>
</dbReference>
<evidence type="ECO:0000256" key="1">
    <source>
        <dbReference type="ARBA" id="ARBA00004651"/>
    </source>
</evidence>
<feature type="transmembrane region" description="Helical" evidence="6">
    <location>
        <begin position="408"/>
        <end position="427"/>
    </location>
</feature>
<feature type="transmembrane region" description="Helical" evidence="6">
    <location>
        <begin position="251"/>
        <end position="274"/>
    </location>
</feature>
<dbReference type="RefSeq" id="WP_338450637.1">
    <property type="nucleotide sequence ID" value="NZ_CP137640.1"/>
</dbReference>
<evidence type="ECO:0000259" key="7">
    <source>
        <dbReference type="PROSITE" id="PS50850"/>
    </source>
</evidence>
<feature type="domain" description="Major facilitator superfamily (MFS) profile" evidence="7">
    <location>
        <begin position="20"/>
        <end position="432"/>
    </location>
</feature>
<name>A0ABZ2CHF4_9BACI</name>
<feature type="transmembrane region" description="Helical" evidence="6">
    <location>
        <begin position="342"/>
        <end position="362"/>
    </location>
</feature>
<dbReference type="PANTHER" id="PTHR43791">
    <property type="entry name" value="PERMEASE-RELATED"/>
    <property type="match status" value="1"/>
</dbReference>
<sequence length="449" mass="50447">MTANKKTLGELTTRKIYLRIVPYFLILYVIAFIDRMNIGYVALDMNTELALTSTSIGLIAGIFFIGYFFFEVPSNILMNRYGARKWISRILITWGFICIVTGFVQDVTQLYFLRFLLGVAEAGFYPAVILYFTLWLPKKELARAVALFMIGMPLANIIGAPLSTWIMDNISWFELSGWRWVFVMEGFPAVLFGILNLFLLTDLPEQAKWLSREEKDWLKAELDNERVEVKDQKEFSSHRKVFVNILKDSKIWILIAIYLPITVANYGVATWLPTIIKSFSSSLTNYQIGLITLIPYILGGIAMVLWAFKSDRTGERKFHTAVTPLVAAIGLLGAALTSNYLLSMVMICIAVIGLYSFFGPYWPLTTEFLSLKTAAIGIAFINSIANLGGFIGPYFIGFINDATQTTKSGLFFIVILLVVSFISAISIKKDKDILPVDRTETNPSEAAGN</sequence>
<keyword evidence="3 6" id="KW-0812">Transmembrane</keyword>
<comment type="subcellular location">
    <subcellularLocation>
        <location evidence="1">Cell membrane</location>
        <topology evidence="1">Multi-pass membrane protein</topology>
    </subcellularLocation>
</comment>